<dbReference type="PROSITE" id="PS00018">
    <property type="entry name" value="EF_HAND_1"/>
    <property type="match status" value="1"/>
</dbReference>
<accession>A0A9W9KH69</accession>
<organism evidence="2 3">
    <name type="scientific">Penicillium alfredii</name>
    <dbReference type="NCBI Taxonomy" id="1506179"/>
    <lineage>
        <taxon>Eukaryota</taxon>
        <taxon>Fungi</taxon>
        <taxon>Dikarya</taxon>
        <taxon>Ascomycota</taxon>
        <taxon>Pezizomycotina</taxon>
        <taxon>Eurotiomycetes</taxon>
        <taxon>Eurotiomycetidae</taxon>
        <taxon>Eurotiales</taxon>
        <taxon>Aspergillaceae</taxon>
        <taxon>Penicillium</taxon>
    </lineage>
</organism>
<evidence type="ECO:0000256" key="1">
    <source>
        <dbReference type="SAM" id="MobiDB-lite"/>
    </source>
</evidence>
<evidence type="ECO:0000313" key="2">
    <source>
        <dbReference type="EMBL" id="KAJ5105358.1"/>
    </source>
</evidence>
<feature type="region of interest" description="Disordered" evidence="1">
    <location>
        <begin position="634"/>
        <end position="704"/>
    </location>
</feature>
<name>A0A9W9KH69_9EURO</name>
<dbReference type="OrthoDB" id="5411070at2759"/>
<feature type="compositionally biased region" description="Basic and acidic residues" evidence="1">
    <location>
        <begin position="634"/>
        <end position="644"/>
    </location>
</feature>
<sequence length="704" mass="80199">MASKVSKELEEFDFDTFLTGDPVVIHPQNLQVRGHLEQNRVDDAHATIKEFFEARRRFYNERHDRLNSFISPLLRSFCLAWKESITKEEGKFDAQKVNFMNDFLEFCIASQKYDELEVVLQECRCPIKETRANSPDDIFRGFDPEETGAQGQLANVGAPETSAYWEDSRTYCRTWDAVTMKRVYPTDPMFSLPFAVTVHPDRIEFADVDQEQALSSTEFMVVLRRLHAANDWRILSAWGDQQYDLRAQAMARGSKTHRLWIFPDDIVDTKGEFVLSLAHSVSLPEDMYRFQNLRRSHSEWMVVRLPCRYLTKETADRPNEPHENAADGTTKYHCLSPYSVEYVGNERKVRKQAYTIRATGPHSIKMTVPFIPWDTFAASTAYQVGLTFRDYMAAIKDGLCGNYNYLDLRANLCRDEIHENPPDWKLPDSLANTKSRPGFVGSTPSGQSLVVQNDSFGGLNLVSSRWCDWKHFSSKPAASQLVLPSGTFPCLGSIRGTWAFEDAVDAQWQAEFFVVDTSFSGGSKQIFNFVLSDSALPMNQAKMLTSHEMRLFSASVSPYLFRYIGDSIVMGSKWKRFDQIGPTATFDDETAQWQETNRRDNWDRSYERRLRLCRMQPENTVALDALQVEYEREHRSRQDWDSKHQRPPNSSSSSVPISSTNSPATPSPANASSVDGSVGTSTSAADKTSGLKREAFKKFLGKKG</sequence>
<evidence type="ECO:0000313" key="3">
    <source>
        <dbReference type="Proteomes" id="UP001141434"/>
    </source>
</evidence>
<gene>
    <name evidence="2" type="ORF">NUU61_002705</name>
</gene>
<reference evidence="2" key="1">
    <citation type="submission" date="2022-11" db="EMBL/GenBank/DDBJ databases">
        <authorList>
            <person name="Petersen C."/>
        </authorList>
    </citation>
    <scope>NUCLEOTIDE SEQUENCE</scope>
    <source>
        <strain evidence="2">IBT 34128</strain>
    </source>
</reference>
<proteinExistence type="predicted"/>
<dbReference type="InterPro" id="IPR018247">
    <property type="entry name" value="EF_Hand_1_Ca_BS"/>
</dbReference>
<dbReference type="RefSeq" id="XP_056514354.1">
    <property type="nucleotide sequence ID" value="XM_056653287.1"/>
</dbReference>
<dbReference type="Proteomes" id="UP001141434">
    <property type="component" value="Unassembled WGS sequence"/>
</dbReference>
<dbReference type="GeneID" id="81392455"/>
<keyword evidence="3" id="KW-1185">Reference proteome</keyword>
<feature type="compositionally biased region" description="Low complexity" evidence="1">
    <location>
        <begin position="647"/>
        <end position="684"/>
    </location>
</feature>
<protein>
    <submittedName>
        <fullName evidence="2">Uncharacterized protein</fullName>
    </submittedName>
</protein>
<reference evidence="2" key="2">
    <citation type="journal article" date="2023" name="IMA Fungus">
        <title>Comparative genomic study of the Penicillium genus elucidates a diverse pangenome and 15 lateral gene transfer events.</title>
        <authorList>
            <person name="Petersen C."/>
            <person name="Sorensen T."/>
            <person name="Nielsen M.R."/>
            <person name="Sondergaard T.E."/>
            <person name="Sorensen J.L."/>
            <person name="Fitzpatrick D.A."/>
            <person name="Frisvad J.C."/>
            <person name="Nielsen K.L."/>
        </authorList>
    </citation>
    <scope>NUCLEOTIDE SEQUENCE</scope>
    <source>
        <strain evidence="2">IBT 34128</strain>
    </source>
</reference>
<dbReference type="AlphaFoldDB" id="A0A9W9KH69"/>
<comment type="caution">
    <text evidence="2">The sequence shown here is derived from an EMBL/GenBank/DDBJ whole genome shotgun (WGS) entry which is preliminary data.</text>
</comment>
<dbReference type="EMBL" id="JAPMSZ010000004">
    <property type="protein sequence ID" value="KAJ5105358.1"/>
    <property type="molecule type" value="Genomic_DNA"/>
</dbReference>